<accession>A0A1A0HEX3</accession>
<comment type="subcellular location">
    <subcellularLocation>
        <location evidence="1">Mitochondrion inner membrane</location>
    </subcellularLocation>
</comment>
<proteinExistence type="predicted"/>
<dbReference type="SUPFAM" id="SSF46565">
    <property type="entry name" value="Chaperone J-domain"/>
    <property type="match status" value="1"/>
</dbReference>
<evidence type="ECO:0000256" key="7">
    <source>
        <dbReference type="ARBA" id="ARBA00037395"/>
    </source>
</evidence>
<keyword evidence="4" id="KW-0496">Mitochondrion</keyword>
<dbReference type="GO" id="GO:0030150">
    <property type="term" value="P:protein import into mitochondrial matrix"/>
    <property type="evidence" value="ECO:0007669"/>
    <property type="project" value="EnsemblFungi"/>
</dbReference>
<dbReference type="RefSeq" id="XP_018713021.1">
    <property type="nucleotide sequence ID" value="XM_018857098.1"/>
</dbReference>
<dbReference type="PANTHER" id="PTHR12763">
    <property type="match status" value="1"/>
</dbReference>
<evidence type="ECO:0000256" key="3">
    <source>
        <dbReference type="ARBA" id="ARBA00023010"/>
    </source>
</evidence>
<keyword evidence="3" id="KW-0653">Protein transport</keyword>
<sequence>MVLPIIIGVGATVLALSGKALAGTVHRFNRLSPQMIATLNKIRLDGPGDSSLNRLANEPSHIKYLKSRFNNTGFESKMTEREALLVLGIEASEISGLTRDILKLHYRKLMIMNHPDRSGSVYLSQKINQAKDVLDNSYLLKK</sequence>
<dbReference type="GeneID" id="30030074"/>
<evidence type="ECO:0000259" key="9">
    <source>
        <dbReference type="PROSITE" id="PS50076"/>
    </source>
</evidence>
<keyword evidence="5" id="KW-0472">Membrane</keyword>
<evidence type="ECO:0000256" key="4">
    <source>
        <dbReference type="ARBA" id="ARBA00023128"/>
    </source>
</evidence>
<evidence type="ECO:0000256" key="6">
    <source>
        <dbReference type="ARBA" id="ARBA00023186"/>
    </source>
</evidence>
<reference evidence="10 11" key="1">
    <citation type="submission" date="2016-05" db="EMBL/GenBank/DDBJ databases">
        <title>Comparative genomics of biotechnologically important yeasts.</title>
        <authorList>
            <consortium name="DOE Joint Genome Institute"/>
            <person name="Riley R."/>
            <person name="Haridas S."/>
            <person name="Wolfe K.H."/>
            <person name="Lopes M.R."/>
            <person name="Hittinger C.T."/>
            <person name="Goker M."/>
            <person name="Salamov A."/>
            <person name="Wisecaver J."/>
            <person name="Long T.M."/>
            <person name="Aerts A.L."/>
            <person name="Barry K."/>
            <person name="Choi C."/>
            <person name="Clum A."/>
            <person name="Coughlan A.Y."/>
            <person name="Deshpande S."/>
            <person name="Douglass A.P."/>
            <person name="Hanson S.J."/>
            <person name="Klenk H.-P."/>
            <person name="LaButti K."/>
            <person name="Lapidus A."/>
            <person name="Lindquist E."/>
            <person name="Lipzen A."/>
            <person name="Meier-kolthoff J.P."/>
            <person name="Ohm R.A."/>
            <person name="Otillar R.P."/>
            <person name="Pangilinan J."/>
            <person name="Peng Y."/>
            <person name="Rokas A."/>
            <person name="Rosa C.A."/>
            <person name="Scheuner C."/>
            <person name="Sibirny A.A."/>
            <person name="Slot J.C."/>
            <person name="Stielow J.B."/>
            <person name="Sun H."/>
            <person name="Kurtzman C.P."/>
            <person name="Blackwell M."/>
            <person name="Grigoriev I.V."/>
            <person name="Jeffries T.W."/>
        </authorList>
    </citation>
    <scope>NUCLEOTIDE SEQUENCE [LARGE SCALE GENOMIC DNA]</scope>
    <source>
        <strain evidence="10 11">NRRL YB-4993</strain>
    </source>
</reference>
<comment type="function">
    <text evidence="7">Essential component of the PAM complex, a complex required for the translocation of transit peptide-containing proteins from the inner membrane into the mitochondrial matrix in an ATP-dependent manner. In the complex, it is required to stimulate activity of mtHSP70 (SSC1).</text>
</comment>
<evidence type="ECO:0000256" key="8">
    <source>
        <dbReference type="ARBA" id="ARBA00062349"/>
    </source>
</evidence>
<dbReference type="GO" id="GO:0001405">
    <property type="term" value="C:PAM complex, Tim23 associated import motor"/>
    <property type="evidence" value="ECO:0007669"/>
    <property type="project" value="EnsemblFungi"/>
</dbReference>
<feature type="domain" description="J" evidence="9">
    <location>
        <begin position="82"/>
        <end position="142"/>
    </location>
</feature>
<dbReference type="SMART" id="SM00271">
    <property type="entry name" value="DnaJ"/>
    <property type="match status" value="1"/>
</dbReference>
<dbReference type="InterPro" id="IPR036869">
    <property type="entry name" value="J_dom_sf"/>
</dbReference>
<dbReference type="FunFam" id="1.10.287.110:FF:000001">
    <property type="entry name" value="Import inner membrane translocase subunit tim14"/>
    <property type="match status" value="1"/>
</dbReference>
<protein>
    <recommendedName>
        <fullName evidence="9">J domain-containing protein</fullName>
    </recommendedName>
</protein>
<dbReference type="AlphaFoldDB" id="A0A1A0HEX3"/>
<comment type="subunit">
    <text evidence="8">Heterodimer with PAM16. Component of the PAM complex, at least composed of mtHsp70, MGE1, TIM44, PAM16, PAM17 and PAM18.</text>
</comment>
<comment type="caution">
    <text evidence="10">The sequence shown here is derived from an EMBL/GenBank/DDBJ whole genome shotgun (WGS) entry which is preliminary data.</text>
</comment>
<dbReference type="PROSITE" id="PS50076">
    <property type="entry name" value="DNAJ_2"/>
    <property type="match status" value="1"/>
</dbReference>
<gene>
    <name evidence="10" type="ORF">METBIDRAFT_39136</name>
</gene>
<evidence type="ECO:0000313" key="10">
    <source>
        <dbReference type="EMBL" id="OBA22525.1"/>
    </source>
</evidence>
<evidence type="ECO:0000256" key="2">
    <source>
        <dbReference type="ARBA" id="ARBA00022792"/>
    </source>
</evidence>
<keyword evidence="11" id="KW-1185">Reference proteome</keyword>
<evidence type="ECO:0000313" key="11">
    <source>
        <dbReference type="Proteomes" id="UP000092555"/>
    </source>
</evidence>
<organism evidence="10 11">
    <name type="scientific">Metschnikowia bicuspidata var. bicuspidata NRRL YB-4993</name>
    <dbReference type="NCBI Taxonomy" id="869754"/>
    <lineage>
        <taxon>Eukaryota</taxon>
        <taxon>Fungi</taxon>
        <taxon>Dikarya</taxon>
        <taxon>Ascomycota</taxon>
        <taxon>Saccharomycotina</taxon>
        <taxon>Pichiomycetes</taxon>
        <taxon>Metschnikowiaceae</taxon>
        <taxon>Metschnikowia</taxon>
    </lineage>
</organism>
<evidence type="ECO:0000256" key="1">
    <source>
        <dbReference type="ARBA" id="ARBA00004273"/>
    </source>
</evidence>
<dbReference type="OrthoDB" id="240298at2759"/>
<keyword evidence="6" id="KW-0143">Chaperone</keyword>
<evidence type="ECO:0000256" key="5">
    <source>
        <dbReference type="ARBA" id="ARBA00023136"/>
    </source>
</evidence>
<keyword evidence="2" id="KW-0999">Mitochondrion inner membrane</keyword>
<dbReference type="InterPro" id="IPR001623">
    <property type="entry name" value="DnaJ_domain"/>
</dbReference>
<dbReference type="PANTHER" id="PTHR12763:SF29">
    <property type="entry name" value="MITOCHONDRIAL DNAJ HOMOLOG 2"/>
    <property type="match status" value="1"/>
</dbReference>
<keyword evidence="3" id="KW-0811">Translocation</keyword>
<dbReference type="Proteomes" id="UP000092555">
    <property type="component" value="Unassembled WGS sequence"/>
</dbReference>
<keyword evidence="3" id="KW-0813">Transport</keyword>
<name>A0A1A0HEX3_9ASCO</name>
<dbReference type="STRING" id="869754.A0A1A0HEX3"/>
<dbReference type="GO" id="GO:0001671">
    <property type="term" value="F:ATPase activator activity"/>
    <property type="evidence" value="ECO:0007669"/>
    <property type="project" value="EnsemblFungi"/>
</dbReference>
<dbReference type="Gene3D" id="1.10.287.110">
    <property type="entry name" value="DnaJ domain"/>
    <property type="match status" value="1"/>
</dbReference>
<dbReference type="CDD" id="cd06257">
    <property type="entry name" value="DnaJ"/>
    <property type="match status" value="1"/>
</dbReference>
<dbReference type="EMBL" id="LXTC01000002">
    <property type="protein sequence ID" value="OBA22525.1"/>
    <property type="molecule type" value="Genomic_DNA"/>
</dbReference>